<proteinExistence type="predicted"/>
<feature type="compositionally biased region" description="Polar residues" evidence="4">
    <location>
        <begin position="71"/>
        <end position="81"/>
    </location>
</feature>
<feature type="repeat" description="Pumilio" evidence="3">
    <location>
        <begin position="552"/>
        <end position="587"/>
    </location>
</feature>
<keyword evidence="1" id="KW-0677">Repeat</keyword>
<dbReference type="Pfam" id="PF00806">
    <property type="entry name" value="PUF"/>
    <property type="match status" value="8"/>
</dbReference>
<dbReference type="SMART" id="SM00025">
    <property type="entry name" value="Pumilio"/>
    <property type="match status" value="8"/>
</dbReference>
<dbReference type="InterPro" id="IPR011989">
    <property type="entry name" value="ARM-like"/>
</dbReference>
<evidence type="ECO:0000256" key="2">
    <source>
        <dbReference type="ARBA" id="ARBA00024893"/>
    </source>
</evidence>
<organism evidence="6 7">
    <name type="scientific">Xylaria flabelliformis</name>
    <dbReference type="NCBI Taxonomy" id="2512241"/>
    <lineage>
        <taxon>Eukaryota</taxon>
        <taxon>Fungi</taxon>
        <taxon>Dikarya</taxon>
        <taxon>Ascomycota</taxon>
        <taxon>Pezizomycotina</taxon>
        <taxon>Sordariomycetes</taxon>
        <taxon>Xylariomycetidae</taxon>
        <taxon>Xylariales</taxon>
        <taxon>Xylariaceae</taxon>
        <taxon>Xylaria</taxon>
    </lineage>
</organism>
<dbReference type="PROSITE" id="PS50303">
    <property type="entry name" value="PUM_HD"/>
    <property type="match status" value="1"/>
</dbReference>
<feature type="compositionally biased region" description="Polar residues" evidence="4">
    <location>
        <begin position="345"/>
        <end position="357"/>
    </location>
</feature>
<feature type="repeat" description="Pumilio" evidence="3">
    <location>
        <begin position="588"/>
        <end position="623"/>
    </location>
</feature>
<feature type="repeat" description="Pumilio" evidence="3">
    <location>
        <begin position="663"/>
        <end position="703"/>
    </location>
</feature>
<dbReference type="GO" id="GO:0000288">
    <property type="term" value="P:nuclear-transcribed mRNA catabolic process, deadenylation-dependent decay"/>
    <property type="evidence" value="ECO:0007669"/>
    <property type="project" value="TreeGrafter"/>
</dbReference>
<feature type="region of interest" description="Disordered" evidence="4">
    <location>
        <begin position="772"/>
        <end position="819"/>
    </location>
</feature>
<dbReference type="Gene3D" id="1.25.10.10">
    <property type="entry name" value="Leucine-rich Repeat Variant"/>
    <property type="match status" value="1"/>
</dbReference>
<feature type="compositionally biased region" description="Polar residues" evidence="4">
    <location>
        <begin position="165"/>
        <end position="195"/>
    </location>
</feature>
<dbReference type="InterPro" id="IPR001313">
    <property type="entry name" value="Pumilio_RNA-bd_rpt"/>
</dbReference>
<gene>
    <name evidence="6" type="ORF">FHL15_007764</name>
</gene>
<reference evidence="7" key="1">
    <citation type="submission" date="2019-06" db="EMBL/GenBank/DDBJ databases">
        <title>Draft genome sequence of the griseofulvin-producing fungus Xylaria cubensis strain G536.</title>
        <authorList>
            <person name="Mead M.E."/>
            <person name="Raja H.A."/>
            <person name="Steenwyk J.L."/>
            <person name="Knowles S.L."/>
            <person name="Oberlies N.H."/>
            <person name="Rokas A."/>
        </authorList>
    </citation>
    <scope>NUCLEOTIDE SEQUENCE [LARGE SCALE GENOMIC DNA]</scope>
    <source>
        <strain evidence="7">G536</strain>
    </source>
</reference>
<dbReference type="OrthoDB" id="668540at2759"/>
<dbReference type="InterPro" id="IPR016024">
    <property type="entry name" value="ARM-type_fold"/>
</dbReference>
<comment type="caution">
    <text evidence="6">The sequence shown here is derived from an EMBL/GenBank/DDBJ whole genome shotgun (WGS) entry which is preliminary data.</text>
</comment>
<feature type="repeat" description="Pumilio" evidence="3">
    <location>
        <begin position="408"/>
        <end position="443"/>
    </location>
</feature>
<dbReference type="CDD" id="cd07920">
    <property type="entry name" value="Pumilio"/>
    <property type="match status" value="1"/>
</dbReference>
<feature type="region of interest" description="Disordered" evidence="4">
    <location>
        <begin position="1"/>
        <end position="119"/>
    </location>
</feature>
<dbReference type="Proteomes" id="UP000319160">
    <property type="component" value="Unassembled WGS sequence"/>
</dbReference>
<feature type="compositionally biased region" description="Polar residues" evidence="4">
    <location>
        <begin position="36"/>
        <end position="46"/>
    </location>
</feature>
<evidence type="ECO:0000256" key="3">
    <source>
        <dbReference type="PROSITE-ProRule" id="PRU00317"/>
    </source>
</evidence>
<evidence type="ECO:0000313" key="7">
    <source>
        <dbReference type="Proteomes" id="UP000319160"/>
    </source>
</evidence>
<dbReference type="GO" id="GO:0005737">
    <property type="term" value="C:cytoplasm"/>
    <property type="evidence" value="ECO:0007669"/>
    <property type="project" value="TreeGrafter"/>
</dbReference>
<keyword evidence="7" id="KW-1185">Reference proteome</keyword>
<dbReference type="PANTHER" id="PTHR12537">
    <property type="entry name" value="RNA BINDING PROTEIN PUMILIO-RELATED"/>
    <property type="match status" value="1"/>
</dbReference>
<feature type="compositionally biased region" description="Basic and acidic residues" evidence="4">
    <location>
        <begin position="50"/>
        <end position="61"/>
    </location>
</feature>
<feature type="region of interest" description="Disordered" evidence="4">
    <location>
        <begin position="159"/>
        <end position="199"/>
    </location>
</feature>
<evidence type="ECO:0000313" key="6">
    <source>
        <dbReference type="EMBL" id="TRX91342.1"/>
    </source>
</evidence>
<protein>
    <recommendedName>
        <fullName evidence="5">PUM-HD domain-containing protein</fullName>
    </recommendedName>
</protein>
<feature type="repeat" description="Pumilio" evidence="3">
    <location>
        <begin position="444"/>
        <end position="479"/>
    </location>
</feature>
<dbReference type="InterPro" id="IPR033712">
    <property type="entry name" value="Pumilio_RNA-bd"/>
</dbReference>
<feature type="compositionally biased region" description="Polar residues" evidence="4">
    <location>
        <begin position="772"/>
        <end position="790"/>
    </location>
</feature>
<comment type="function">
    <text evidence="2">RNA-binding nucleolar protein required for pre-rRNA processing. Involved in production of 18S rRNA and assembly of small ribosomal subunit.</text>
</comment>
<accession>A0A553HTR4</accession>
<dbReference type="AlphaFoldDB" id="A0A553HTR4"/>
<feature type="compositionally biased region" description="Polar residues" evidence="4">
    <location>
        <begin position="16"/>
        <end position="28"/>
    </location>
</feature>
<dbReference type="PANTHER" id="PTHR12537:SF12">
    <property type="entry name" value="MATERNAL PROTEIN PUMILIO"/>
    <property type="match status" value="1"/>
</dbReference>
<name>A0A553HTR4_9PEZI</name>
<dbReference type="EMBL" id="VFLP01000046">
    <property type="protein sequence ID" value="TRX91342.1"/>
    <property type="molecule type" value="Genomic_DNA"/>
</dbReference>
<dbReference type="InterPro" id="IPR033133">
    <property type="entry name" value="PUM-HD"/>
</dbReference>
<sequence>MGPTTRPNGFPILHKPSSNNMDGSQRLGSISGRAWPSNSPWSNLGLPSTLHRDTSDSRGSDELSPTAPSGPVQSNTRNDFSPWSGLGAGGWPTTTGPEDVSPTHTRFPPRQPIGQSTSALHSHGIALPTLQTLLDPLSGEERANSGMYSATSTSQYGRDAFGFNRRNSADPNSANIGQNGSSALPSRQPEANTSRPMADSAQYAWRVPGHVNSQHQRPSFANASASDTAVPAPFINGGVHANLEEAFDRGVSLEDTTAGLYAHRGSMDRGSSAGSSYLPRLNSPRNSSGALNPRIWAQPVPRSANMSQDLDRQQQQSSQYSHAPPGLYPPYFYSTLPVGLVPDHSPQSHNHRSQIPPSQLEYRQPFPIVPQYSFGTNRDGDPTQGARSPLLEEFRSLHRTNRRFELKDIYGHIVEFSGDQHGSRFIQDRLKAANSEEKERVFQEISHNAVQLMKDLFGNYVIQRFFEHGDQVQKKLLAAAMIGRVAELSTQMYSCRVVQKALEHVLDDQQREIVDELRLDIVSVAKNANGNHVVQKAVQMFPKQCIPFIMNAFQGQIEHLATHQYACRIIQRILEYGTEDEKKILMADIHACAAKLMTDQYGNYVIQHIIDHGEPADRLVMVQHVIDRTLTLSRHKYASNVVEKCIERGTADQRRDIRSKLATLNNDGTSPLQVMIRDQYGNYVVQKLLSNLKGPEKAEFALELSTYIPQLKKQGNSRQNSALDRLIAAIEAVLNPMTSTSHTNGGGAVATSAPSTPSLAVEVNSAVPTPLLTTEQNTPQSGSPLSTSIDTADEAGKETDKTPISPPDKGNVPVHVQEN</sequence>
<dbReference type="PROSITE" id="PS50302">
    <property type="entry name" value="PUM"/>
    <property type="match status" value="8"/>
</dbReference>
<feature type="domain" description="PUM-HD" evidence="5">
    <location>
        <begin position="386"/>
        <end position="730"/>
    </location>
</feature>
<feature type="repeat" description="Pumilio" evidence="3">
    <location>
        <begin position="516"/>
        <end position="551"/>
    </location>
</feature>
<evidence type="ECO:0000256" key="1">
    <source>
        <dbReference type="ARBA" id="ARBA00022737"/>
    </source>
</evidence>
<feature type="region of interest" description="Disordered" evidence="4">
    <location>
        <begin position="264"/>
        <end position="324"/>
    </location>
</feature>
<dbReference type="SUPFAM" id="SSF48371">
    <property type="entry name" value="ARM repeat"/>
    <property type="match status" value="1"/>
</dbReference>
<evidence type="ECO:0000259" key="5">
    <source>
        <dbReference type="PROSITE" id="PS50303"/>
    </source>
</evidence>
<dbReference type="GO" id="GO:0003730">
    <property type="term" value="F:mRNA 3'-UTR binding"/>
    <property type="evidence" value="ECO:0007669"/>
    <property type="project" value="TreeGrafter"/>
</dbReference>
<feature type="region of interest" description="Disordered" evidence="4">
    <location>
        <begin position="339"/>
        <end position="362"/>
    </location>
</feature>
<evidence type="ECO:0000256" key="4">
    <source>
        <dbReference type="SAM" id="MobiDB-lite"/>
    </source>
</evidence>
<feature type="repeat" description="Pumilio" evidence="3">
    <location>
        <begin position="480"/>
        <end position="515"/>
    </location>
</feature>
<feature type="repeat" description="Pumilio" evidence="3">
    <location>
        <begin position="624"/>
        <end position="659"/>
    </location>
</feature>
<dbReference type="STRING" id="2512241.A0A553HTR4"/>